<protein>
    <submittedName>
        <fullName evidence="4">Adenylyltransferase and sulfurtransferase uba4</fullName>
    </submittedName>
</protein>
<dbReference type="GO" id="GO:0032447">
    <property type="term" value="P:protein urmylation"/>
    <property type="evidence" value="ECO:0007669"/>
    <property type="project" value="TreeGrafter"/>
</dbReference>
<dbReference type="GO" id="GO:0002143">
    <property type="term" value="P:tRNA wobble position uridine thiolation"/>
    <property type="evidence" value="ECO:0007669"/>
    <property type="project" value="TreeGrafter"/>
</dbReference>
<dbReference type="EMBL" id="SSOP01000006">
    <property type="protein sequence ID" value="KAB5595782.1"/>
    <property type="molecule type" value="Genomic_DNA"/>
</dbReference>
<accession>A0A5N5QVJ3</accession>
<sequence length="560" mass="60061">MTDSYEQELETLRARIAALEAQIRSLGHEPIPLETKTPENFATDEQTAGPNRFKLDEYIRYGRQMILPGFGLPSQLALHASSILVVGAGGLGCPALMYLASAGVGRITIVDHDKVELSNLHRQVLHGVDMVGKPKAESAKQALLRINPLIEITTQCISLTLSTLSTVFSPAAHFHAVLDCSDTPSTRYLLSDVTARLGIPLISGAAQRTDGQLVVYNLPSGGSRAANASSVTSHGLDNESSTPASPVNPPGPCMRCVFPSVSRTGAGAERCSEVGVLGPVVGVIGVLMALETIKVLTGFGTDECQPHAPSMQLFTALSPRPFKTIKLRPRQQTCQGCSKPSSNNLPQNRSILKFIGETASLEGSYNEFCDGPASPEDPIMTGARQGQTRVKASVLKEALATTPMSGSAQIVVIDTPTLQHDIPATLSPFVSAVFPYTHSNEFALNVRVWSNSFVLRGANGNEFQYSLAPYLIDVRVTDVPLAQLLKTPEQHISSSARTFVVCRLGNDSQMAARALRDALYAREGPNISNAHDEETSHQVVDVIGGLRAWAQEVDPSFPIY</sequence>
<evidence type="ECO:0000256" key="2">
    <source>
        <dbReference type="SAM" id="MobiDB-lite"/>
    </source>
</evidence>
<feature type="compositionally biased region" description="Polar residues" evidence="2">
    <location>
        <begin position="226"/>
        <end position="245"/>
    </location>
</feature>
<evidence type="ECO:0000313" key="5">
    <source>
        <dbReference type="Proteomes" id="UP000383932"/>
    </source>
</evidence>
<dbReference type="PANTHER" id="PTHR10953">
    <property type="entry name" value="UBIQUITIN-ACTIVATING ENZYME E1"/>
    <property type="match status" value="1"/>
</dbReference>
<dbReference type="Gene3D" id="3.40.250.10">
    <property type="entry name" value="Rhodanese-like domain"/>
    <property type="match status" value="1"/>
</dbReference>
<dbReference type="Proteomes" id="UP000383932">
    <property type="component" value="Unassembled WGS sequence"/>
</dbReference>
<evidence type="ECO:0000256" key="1">
    <source>
        <dbReference type="SAM" id="Coils"/>
    </source>
</evidence>
<dbReference type="InterPro" id="IPR045886">
    <property type="entry name" value="ThiF/MoeB/HesA"/>
</dbReference>
<dbReference type="GO" id="GO:0004792">
    <property type="term" value="F:thiosulfate-cyanide sulfurtransferase activity"/>
    <property type="evidence" value="ECO:0007669"/>
    <property type="project" value="TreeGrafter"/>
</dbReference>
<keyword evidence="4" id="KW-0548">Nucleotidyltransferase</keyword>
<comment type="caution">
    <text evidence="4">The sequence shown here is derived from an EMBL/GenBank/DDBJ whole genome shotgun (WGS) entry which is preliminary data.</text>
</comment>
<dbReference type="InterPro" id="IPR000594">
    <property type="entry name" value="ThiF_NAD_FAD-bd"/>
</dbReference>
<dbReference type="Pfam" id="PF00899">
    <property type="entry name" value="ThiF"/>
    <property type="match status" value="1"/>
</dbReference>
<dbReference type="GO" id="GO:0005737">
    <property type="term" value="C:cytoplasm"/>
    <property type="evidence" value="ECO:0007669"/>
    <property type="project" value="TreeGrafter"/>
</dbReference>
<dbReference type="AlphaFoldDB" id="A0A5N5QVJ3"/>
<dbReference type="InterPro" id="IPR001763">
    <property type="entry name" value="Rhodanese-like_dom"/>
</dbReference>
<dbReference type="PANTHER" id="PTHR10953:SF102">
    <property type="entry name" value="ADENYLYLTRANSFERASE AND SULFURTRANSFERASE MOCS3"/>
    <property type="match status" value="1"/>
</dbReference>
<dbReference type="Gene3D" id="3.40.50.720">
    <property type="entry name" value="NAD(P)-binding Rossmann-like Domain"/>
    <property type="match status" value="1"/>
</dbReference>
<dbReference type="PROSITE" id="PS50206">
    <property type="entry name" value="RHODANESE_3"/>
    <property type="match status" value="1"/>
</dbReference>
<dbReference type="GO" id="GO:0042292">
    <property type="term" value="F:URM1 activating enzyme activity"/>
    <property type="evidence" value="ECO:0007669"/>
    <property type="project" value="TreeGrafter"/>
</dbReference>
<dbReference type="SUPFAM" id="SSF69572">
    <property type="entry name" value="Activating enzymes of the ubiquitin-like proteins"/>
    <property type="match status" value="1"/>
</dbReference>
<feature type="region of interest" description="Disordered" evidence="2">
    <location>
        <begin position="226"/>
        <end position="248"/>
    </location>
</feature>
<name>A0A5N5QVJ3_9AGAM</name>
<evidence type="ECO:0000313" key="4">
    <source>
        <dbReference type="EMBL" id="KAB5595782.1"/>
    </source>
</evidence>
<dbReference type="GO" id="GO:0016779">
    <property type="term" value="F:nucleotidyltransferase activity"/>
    <property type="evidence" value="ECO:0007669"/>
    <property type="project" value="UniProtKB-KW"/>
</dbReference>
<keyword evidence="5" id="KW-1185">Reference proteome</keyword>
<keyword evidence="4" id="KW-0808">Transferase</keyword>
<dbReference type="SUPFAM" id="SSF52821">
    <property type="entry name" value="Rhodanese/Cell cycle control phosphatase"/>
    <property type="match status" value="1"/>
</dbReference>
<dbReference type="CDD" id="cd00757">
    <property type="entry name" value="ThiF_MoeB_HesA_family"/>
    <property type="match status" value="1"/>
</dbReference>
<dbReference type="OrthoDB" id="10261062at2759"/>
<organism evidence="4 5">
    <name type="scientific">Ceratobasidium theobromae</name>
    <dbReference type="NCBI Taxonomy" id="1582974"/>
    <lineage>
        <taxon>Eukaryota</taxon>
        <taxon>Fungi</taxon>
        <taxon>Dikarya</taxon>
        <taxon>Basidiomycota</taxon>
        <taxon>Agaricomycotina</taxon>
        <taxon>Agaricomycetes</taxon>
        <taxon>Cantharellales</taxon>
        <taxon>Ceratobasidiaceae</taxon>
        <taxon>Ceratobasidium</taxon>
    </lineage>
</organism>
<keyword evidence="1" id="KW-0175">Coiled coil</keyword>
<feature type="domain" description="Rhodanese" evidence="3">
    <location>
        <begin position="479"/>
        <end position="558"/>
    </location>
</feature>
<dbReference type="InterPro" id="IPR036873">
    <property type="entry name" value="Rhodanese-like_dom_sf"/>
</dbReference>
<gene>
    <name evidence="4" type="ORF">CTheo_795</name>
</gene>
<dbReference type="InterPro" id="IPR035985">
    <property type="entry name" value="Ubiquitin-activating_enz"/>
</dbReference>
<reference evidence="4 5" key="1">
    <citation type="journal article" date="2019" name="Fungal Biol. Biotechnol.">
        <title>Draft genome sequence of fastidious pathogen Ceratobasidium theobromae, which causes vascular-streak dieback in Theobroma cacao.</title>
        <authorList>
            <person name="Ali S.S."/>
            <person name="Asman A."/>
            <person name="Shao J."/>
            <person name="Firmansyah A.P."/>
            <person name="Susilo A.W."/>
            <person name="Rosmana A."/>
            <person name="McMahon P."/>
            <person name="Junaid M."/>
            <person name="Guest D."/>
            <person name="Kheng T.Y."/>
            <person name="Meinhardt L.W."/>
            <person name="Bailey B.A."/>
        </authorList>
    </citation>
    <scope>NUCLEOTIDE SEQUENCE [LARGE SCALE GENOMIC DNA]</scope>
    <source>
        <strain evidence="4 5">CT2</strain>
    </source>
</reference>
<evidence type="ECO:0000259" key="3">
    <source>
        <dbReference type="PROSITE" id="PS50206"/>
    </source>
</evidence>
<proteinExistence type="predicted"/>
<feature type="coiled-coil region" evidence="1">
    <location>
        <begin position="2"/>
        <end position="29"/>
    </location>
</feature>